<dbReference type="EMBL" id="JANJYJ010000005">
    <property type="protein sequence ID" value="KAK3210640.1"/>
    <property type="molecule type" value="Genomic_DNA"/>
</dbReference>
<accession>A0AAE0ACE1</accession>
<dbReference type="InterPro" id="IPR019587">
    <property type="entry name" value="Polyketide_cyclase/dehydratase"/>
</dbReference>
<dbReference type="AlphaFoldDB" id="A0AAE0ACE1"/>
<dbReference type="GO" id="GO:0004864">
    <property type="term" value="F:protein phosphatase inhibitor activity"/>
    <property type="evidence" value="ECO:0007669"/>
    <property type="project" value="UniProtKB-ARBA"/>
</dbReference>
<dbReference type="PANTHER" id="PTHR33789">
    <property type="entry name" value="LACHRYMATORY-FACTOR SYNTHASE"/>
    <property type="match status" value="1"/>
</dbReference>
<proteinExistence type="predicted"/>
<organism evidence="1 2">
    <name type="scientific">Dipteronia sinensis</name>
    <dbReference type="NCBI Taxonomy" id="43782"/>
    <lineage>
        <taxon>Eukaryota</taxon>
        <taxon>Viridiplantae</taxon>
        <taxon>Streptophyta</taxon>
        <taxon>Embryophyta</taxon>
        <taxon>Tracheophyta</taxon>
        <taxon>Spermatophyta</taxon>
        <taxon>Magnoliopsida</taxon>
        <taxon>eudicotyledons</taxon>
        <taxon>Gunneridae</taxon>
        <taxon>Pentapetalae</taxon>
        <taxon>rosids</taxon>
        <taxon>malvids</taxon>
        <taxon>Sapindales</taxon>
        <taxon>Sapindaceae</taxon>
        <taxon>Hippocastanoideae</taxon>
        <taxon>Acereae</taxon>
        <taxon>Dipteronia</taxon>
    </lineage>
</organism>
<gene>
    <name evidence="1" type="ORF">Dsin_015346</name>
</gene>
<dbReference type="CDD" id="cd07821">
    <property type="entry name" value="PYR_PYL_RCAR_like"/>
    <property type="match status" value="1"/>
</dbReference>
<dbReference type="Gene3D" id="3.30.530.20">
    <property type="match status" value="1"/>
</dbReference>
<keyword evidence="2" id="KW-1185">Reference proteome</keyword>
<protein>
    <recommendedName>
        <fullName evidence="3">Lachrymatory-factor synthase</fullName>
    </recommendedName>
</protein>
<dbReference type="InterPro" id="IPR023393">
    <property type="entry name" value="START-like_dom_sf"/>
</dbReference>
<sequence length="178" mass="19859">MGVIGPCDKKTDPAFKVRPLVGIKEQVWPFLEDFFGLDKWFPTLATCLAVVGISGQPGCVRYCAGFKTPVDDHNKGTDDDVNWTKQKLLSIDPVEKVFSYSIIDGNIGFQSFIPTIKVLPKLEDGSSCEIEWNSTYEVEPVKGWPLEDLDSFIGQGLRVMAQRMCVVNMILVSTTTYQ</sequence>
<name>A0AAE0ACE1_9ROSI</name>
<evidence type="ECO:0000313" key="2">
    <source>
        <dbReference type="Proteomes" id="UP001281410"/>
    </source>
</evidence>
<reference evidence="1" key="1">
    <citation type="journal article" date="2023" name="Plant J.">
        <title>Genome sequences and population genomics provide insights into the demographic history, inbreeding, and mutation load of two 'living fossil' tree species of Dipteronia.</title>
        <authorList>
            <person name="Feng Y."/>
            <person name="Comes H.P."/>
            <person name="Chen J."/>
            <person name="Zhu S."/>
            <person name="Lu R."/>
            <person name="Zhang X."/>
            <person name="Li P."/>
            <person name="Qiu J."/>
            <person name="Olsen K.M."/>
            <person name="Qiu Y."/>
        </authorList>
    </citation>
    <scope>NUCLEOTIDE SEQUENCE</scope>
    <source>
        <strain evidence="1">NBL</strain>
    </source>
</reference>
<dbReference type="SUPFAM" id="SSF55961">
    <property type="entry name" value="Bet v1-like"/>
    <property type="match status" value="1"/>
</dbReference>
<evidence type="ECO:0000313" key="1">
    <source>
        <dbReference type="EMBL" id="KAK3210640.1"/>
    </source>
</evidence>
<dbReference type="Pfam" id="PF10604">
    <property type="entry name" value="Polyketide_cyc2"/>
    <property type="match status" value="1"/>
</dbReference>
<dbReference type="Proteomes" id="UP001281410">
    <property type="component" value="Unassembled WGS sequence"/>
</dbReference>
<comment type="caution">
    <text evidence="1">The sequence shown here is derived from an EMBL/GenBank/DDBJ whole genome shotgun (WGS) entry which is preliminary data.</text>
</comment>
<dbReference type="PANTHER" id="PTHR33789:SF3">
    <property type="entry name" value="LACHRYMATORY-FACTOR SYNTHASE-LIKE"/>
    <property type="match status" value="1"/>
</dbReference>
<dbReference type="InterPro" id="IPR053249">
    <property type="entry name" value="LFS"/>
</dbReference>
<evidence type="ECO:0008006" key="3">
    <source>
        <dbReference type="Google" id="ProtNLM"/>
    </source>
</evidence>